<dbReference type="Proteomes" id="UP000094622">
    <property type="component" value="Unassembled WGS sequence"/>
</dbReference>
<keyword evidence="1" id="KW-1133">Transmembrane helix</keyword>
<proteinExistence type="predicted"/>
<evidence type="ECO:0000313" key="3">
    <source>
        <dbReference type="Proteomes" id="UP000094622"/>
    </source>
</evidence>
<accession>A0A1E3H7A2</accession>
<feature type="transmembrane region" description="Helical" evidence="1">
    <location>
        <begin position="35"/>
        <end position="59"/>
    </location>
</feature>
<feature type="transmembrane region" description="Helical" evidence="1">
    <location>
        <begin position="7"/>
        <end position="29"/>
    </location>
</feature>
<keyword evidence="1" id="KW-0812">Transmembrane</keyword>
<organism evidence="2 3">
    <name type="scientific">Methylobrevis pamukkalensis</name>
    <dbReference type="NCBI Taxonomy" id="1439726"/>
    <lineage>
        <taxon>Bacteria</taxon>
        <taxon>Pseudomonadati</taxon>
        <taxon>Pseudomonadota</taxon>
        <taxon>Alphaproteobacteria</taxon>
        <taxon>Hyphomicrobiales</taxon>
        <taxon>Pleomorphomonadaceae</taxon>
        <taxon>Methylobrevis</taxon>
    </lineage>
</organism>
<gene>
    <name evidence="2" type="ORF">A6302_00402</name>
</gene>
<evidence type="ECO:0000256" key="1">
    <source>
        <dbReference type="SAM" id="Phobius"/>
    </source>
</evidence>
<dbReference type="AlphaFoldDB" id="A0A1E3H7A2"/>
<dbReference type="EMBL" id="MCRJ01000005">
    <property type="protein sequence ID" value="ODN72213.1"/>
    <property type="molecule type" value="Genomic_DNA"/>
</dbReference>
<evidence type="ECO:0000313" key="2">
    <source>
        <dbReference type="EMBL" id="ODN72213.1"/>
    </source>
</evidence>
<keyword evidence="1" id="KW-0472">Membrane</keyword>
<reference evidence="2 3" key="1">
    <citation type="submission" date="2016-07" db="EMBL/GenBank/DDBJ databases">
        <title>Draft Genome Sequence of Methylobrevis pamukkalensis PK2.</title>
        <authorList>
            <person name="Vasilenko O.V."/>
            <person name="Doronina N.V."/>
            <person name="Shmareva M.N."/>
            <person name="Tarlachkov S.V."/>
            <person name="Mustakhimov I."/>
            <person name="Trotsenko Y.A."/>
        </authorList>
    </citation>
    <scope>NUCLEOTIDE SEQUENCE [LARGE SCALE GENOMIC DNA]</scope>
    <source>
        <strain evidence="2 3">PK2</strain>
    </source>
</reference>
<sequence length="85" mass="8694">MKRLPLLLLASLLMGAGLWFGAGLLAPWLTPSAGLLASAAALLALVTGGMLLFAVFAALTGAIDFRRYGGMVLARAARRKTPGGP</sequence>
<comment type="caution">
    <text evidence="2">The sequence shown here is derived from an EMBL/GenBank/DDBJ whole genome shotgun (WGS) entry which is preliminary data.</text>
</comment>
<keyword evidence="3" id="KW-1185">Reference proteome</keyword>
<name>A0A1E3H7A2_9HYPH</name>
<protein>
    <submittedName>
        <fullName evidence="2">Uncharacterized protein</fullName>
    </submittedName>
</protein>